<dbReference type="GO" id="GO:0005829">
    <property type="term" value="C:cytosol"/>
    <property type="evidence" value="ECO:0007669"/>
    <property type="project" value="TreeGrafter"/>
</dbReference>
<reference evidence="5" key="1">
    <citation type="submission" date="2016-01" db="EMBL/GenBank/DDBJ databases">
        <title>Draft genome of Chromobacterium sp. F49.</title>
        <authorList>
            <person name="Hong K.W."/>
        </authorList>
    </citation>
    <scope>NUCLEOTIDE SEQUENCE [LARGE SCALE GENOMIC DNA]</scope>
    <source>
        <strain evidence="5">M63</strain>
    </source>
</reference>
<dbReference type="GO" id="GO:0009234">
    <property type="term" value="P:menaquinone biosynthetic process"/>
    <property type="evidence" value="ECO:0007669"/>
    <property type="project" value="UniProtKB-UniRule"/>
</dbReference>
<keyword evidence="1 4" id="KW-0378">Hydrolase</keyword>
<evidence type="ECO:0000256" key="1">
    <source>
        <dbReference type="HAMAP-Rule" id="MF_00991"/>
    </source>
</evidence>
<dbReference type="HAMAP" id="MF_00991">
    <property type="entry name" value="MqnB"/>
    <property type="match status" value="1"/>
</dbReference>
<gene>
    <name evidence="1" type="primary">mqnB</name>
    <name evidence="4" type="ORF">AV654_28295</name>
</gene>
<dbReference type="GO" id="GO:0008782">
    <property type="term" value="F:adenosylhomocysteine nucleosidase activity"/>
    <property type="evidence" value="ECO:0007669"/>
    <property type="project" value="TreeGrafter"/>
</dbReference>
<dbReference type="NCBIfam" id="NF006087">
    <property type="entry name" value="PRK08236.1"/>
    <property type="match status" value="1"/>
</dbReference>
<comment type="pathway">
    <text evidence="1">Quinol/quinone metabolism; menaquinone biosynthesis.</text>
</comment>
<dbReference type="Pfam" id="PF01048">
    <property type="entry name" value="PNP_UDP_1"/>
    <property type="match status" value="1"/>
</dbReference>
<evidence type="ECO:0000256" key="2">
    <source>
        <dbReference type="NCBIfam" id="TIGR03664"/>
    </source>
</evidence>
<evidence type="ECO:0000313" key="5">
    <source>
        <dbReference type="Proteomes" id="UP000076563"/>
    </source>
</evidence>
<dbReference type="CDD" id="cd17766">
    <property type="entry name" value="futalosine_nucleosidase_MqnB"/>
    <property type="match status" value="1"/>
</dbReference>
<organism evidence="4 5">
    <name type="scientific">Paenibacillus elgii</name>
    <dbReference type="NCBI Taxonomy" id="189691"/>
    <lineage>
        <taxon>Bacteria</taxon>
        <taxon>Bacillati</taxon>
        <taxon>Bacillota</taxon>
        <taxon>Bacilli</taxon>
        <taxon>Bacillales</taxon>
        <taxon>Paenibacillaceae</taxon>
        <taxon>Paenibacillus</taxon>
    </lineage>
</organism>
<dbReference type="eggNOG" id="COG0775">
    <property type="taxonomic scope" value="Bacteria"/>
</dbReference>
<protein>
    <recommendedName>
        <fullName evidence="1 2">Futalosine hydrolase</fullName>
        <shortName evidence="1">FL hydrolase</shortName>
        <ecNumber evidence="1 2">3.2.2.26</ecNumber>
    </recommendedName>
    <alternativeName>
        <fullName evidence="1">Futalosine nucleosidase</fullName>
    </alternativeName>
    <alternativeName>
        <fullName evidence="1">Menaquinone biosynthetic enzyme MqnB</fullName>
    </alternativeName>
</protein>
<dbReference type="RefSeq" id="WP_063185304.1">
    <property type="nucleotide sequence ID" value="NZ_LQRA01000075.1"/>
</dbReference>
<dbReference type="InterPro" id="IPR019963">
    <property type="entry name" value="FL_hydrolase_MqnB"/>
</dbReference>
<dbReference type="EMBL" id="LQRA01000075">
    <property type="protein sequence ID" value="KZE74850.1"/>
    <property type="molecule type" value="Genomic_DNA"/>
</dbReference>
<dbReference type="GO" id="GO:0009116">
    <property type="term" value="P:nucleoside metabolic process"/>
    <property type="evidence" value="ECO:0007669"/>
    <property type="project" value="InterPro"/>
</dbReference>
<comment type="similarity">
    <text evidence="1">Belongs to the PNP/UDP phosphorylase family. Futalosine hydrolase subfamily.</text>
</comment>
<dbReference type="SUPFAM" id="SSF53167">
    <property type="entry name" value="Purine and uridine phosphorylases"/>
    <property type="match status" value="1"/>
</dbReference>
<dbReference type="PANTHER" id="PTHR46832:SF2">
    <property type="entry name" value="FUTALOSINE HYDROLASE"/>
    <property type="match status" value="1"/>
</dbReference>
<feature type="domain" description="Nucleoside phosphorylase" evidence="3">
    <location>
        <begin position="41"/>
        <end position="217"/>
    </location>
</feature>
<accession>A0A163VGF8</accession>
<keyword evidence="5" id="KW-1185">Reference proteome</keyword>
<evidence type="ECO:0000313" key="4">
    <source>
        <dbReference type="EMBL" id="KZE74850.1"/>
    </source>
</evidence>
<dbReference type="EC" id="3.2.2.26" evidence="1 2"/>
<dbReference type="Proteomes" id="UP000076563">
    <property type="component" value="Unassembled WGS sequence"/>
</dbReference>
<keyword evidence="1" id="KW-0474">Menaquinone biosynthesis</keyword>
<sequence length="226" mass="22548">MSHEINAGQEQTGLRVLVITAVPAERDAVLRGLRGDERFDVVAGGVGPAAAAASAAKALAAAEYGLVVSAGIGGGFPGRAEIGSLVVADAIVAADLGAETPEGFRSVDELGFGSSRIAVDASLAARLTEALQRAGLPAHTGPVLTVSTVTGTAATASELAARVPGAAAEAMEGFGVAVAARDRGLPALELRAISNAVGPRDREAWRIKEALGALEAAGAILLEVLR</sequence>
<proteinExistence type="inferred from homology"/>
<name>A0A163VGF8_9BACL</name>
<dbReference type="NCBIfam" id="TIGR03664">
    <property type="entry name" value="fut_nucase"/>
    <property type="match status" value="1"/>
</dbReference>
<evidence type="ECO:0000259" key="3">
    <source>
        <dbReference type="Pfam" id="PF01048"/>
    </source>
</evidence>
<comment type="caution">
    <text evidence="4">The sequence shown here is derived from an EMBL/GenBank/DDBJ whole genome shotgun (WGS) entry which is preliminary data.</text>
</comment>
<dbReference type="UniPathway" id="UPA00079"/>
<comment type="function">
    <text evidence="1">Catalyzes the hydrolysis of futalosine (FL) to dehypoxanthine futalosine (DHFL) and hypoxanthine, a step in the biosynthesis of menaquinone (MK, vitamin K2).</text>
</comment>
<dbReference type="OrthoDB" id="9788270at2"/>
<dbReference type="PANTHER" id="PTHR46832">
    <property type="entry name" value="5'-METHYLTHIOADENOSINE/S-ADENOSYLHOMOCYSTEINE NUCLEOSIDASE"/>
    <property type="match status" value="1"/>
</dbReference>
<dbReference type="InterPro" id="IPR000845">
    <property type="entry name" value="Nucleoside_phosphorylase_d"/>
</dbReference>
<dbReference type="InterPro" id="IPR035994">
    <property type="entry name" value="Nucleoside_phosphorylase_sf"/>
</dbReference>
<dbReference type="GO" id="GO:0019284">
    <property type="term" value="P:L-methionine salvage from S-adenosylmethionine"/>
    <property type="evidence" value="ECO:0007669"/>
    <property type="project" value="TreeGrafter"/>
</dbReference>
<dbReference type="GO" id="GO:0008930">
    <property type="term" value="F:methylthioadenosine nucleosidase activity"/>
    <property type="evidence" value="ECO:0007669"/>
    <property type="project" value="TreeGrafter"/>
</dbReference>
<dbReference type="Gene3D" id="3.40.50.1580">
    <property type="entry name" value="Nucleoside phosphorylase domain"/>
    <property type="match status" value="1"/>
</dbReference>
<comment type="catalytic activity">
    <reaction evidence="1">
        <text>futalosine + H2O = dehypoxanthine futalosine + hypoxanthine</text>
        <dbReference type="Rhea" id="RHEA:25904"/>
        <dbReference type="ChEBI" id="CHEBI:15377"/>
        <dbReference type="ChEBI" id="CHEBI:17368"/>
        <dbReference type="ChEBI" id="CHEBI:58863"/>
        <dbReference type="ChEBI" id="CHEBI:58864"/>
        <dbReference type="EC" id="3.2.2.26"/>
    </reaction>
</comment>
<dbReference type="AlphaFoldDB" id="A0A163VGF8"/>